<accession>A0A6C0CM91</accession>
<feature type="region of interest" description="Disordered" evidence="1">
    <location>
        <begin position="1"/>
        <end position="24"/>
    </location>
</feature>
<protein>
    <submittedName>
        <fullName evidence="2">Uncharacterized protein</fullName>
    </submittedName>
</protein>
<organism evidence="2">
    <name type="scientific">viral metagenome</name>
    <dbReference type="NCBI Taxonomy" id="1070528"/>
    <lineage>
        <taxon>unclassified sequences</taxon>
        <taxon>metagenomes</taxon>
        <taxon>organismal metagenomes</taxon>
    </lineage>
</organism>
<evidence type="ECO:0000256" key="1">
    <source>
        <dbReference type="SAM" id="MobiDB-lite"/>
    </source>
</evidence>
<dbReference type="AlphaFoldDB" id="A0A6C0CM91"/>
<name>A0A6C0CM91_9ZZZZ</name>
<evidence type="ECO:0000313" key="2">
    <source>
        <dbReference type="EMBL" id="QHT04784.1"/>
    </source>
</evidence>
<proteinExistence type="predicted"/>
<dbReference type="EMBL" id="MN739438">
    <property type="protein sequence ID" value="QHT04784.1"/>
    <property type="molecule type" value="Genomic_DNA"/>
</dbReference>
<reference evidence="2" key="1">
    <citation type="journal article" date="2020" name="Nature">
        <title>Giant virus diversity and host interactions through global metagenomics.</title>
        <authorList>
            <person name="Schulz F."/>
            <person name="Roux S."/>
            <person name="Paez-Espino D."/>
            <person name="Jungbluth S."/>
            <person name="Walsh D.A."/>
            <person name="Denef V.J."/>
            <person name="McMahon K.D."/>
            <person name="Konstantinidis K.T."/>
            <person name="Eloe-Fadrosh E.A."/>
            <person name="Kyrpides N.C."/>
            <person name="Woyke T."/>
        </authorList>
    </citation>
    <scope>NUCLEOTIDE SEQUENCE</scope>
    <source>
        <strain evidence="2">GVMAG-M-3300021343-4</strain>
    </source>
</reference>
<sequence length="195" mass="22607">MEHKVKTSSTSGLNLSEKEKKDSEKALEKFQSEYEKNFKKIAKRYYKNKQSFDFILEHKVANLLETTNKAIAYVDGLKTKLNIEATYGQPELGGPFFIYIHHETKLPKQRPPDVDKDKSKMMEEIKMICDHVTSQIKTVDPSTKKVRIPFPEEHNPINTGTKACCVCKFLYMKHDINATLDWPKLNGEYQLVIHL</sequence>